<protein>
    <submittedName>
        <fullName evidence="1">Uncharacterized protein</fullName>
    </submittedName>
</protein>
<organism evidence="1 2">
    <name type="scientific">Lactobacillus amylovorus subsp. animalium DSM 16698</name>
    <dbReference type="NCBI Taxonomy" id="695563"/>
    <lineage>
        <taxon>Bacteria</taxon>
        <taxon>Bacillati</taxon>
        <taxon>Bacillota</taxon>
        <taxon>Bacilli</taxon>
        <taxon>Lactobacillales</taxon>
        <taxon>Lactobacillaceae</taxon>
        <taxon>Lactobacillus</taxon>
        <taxon>Lactobacillus amylovorus subsp. animalium</taxon>
    </lineage>
</organism>
<gene>
    <name evidence="1" type="ORF">IV44_GL001856</name>
</gene>
<comment type="caution">
    <text evidence="1">The sequence shown here is derived from an EMBL/GenBank/DDBJ whole genome shotgun (WGS) entry which is preliminary data.</text>
</comment>
<dbReference type="PATRIC" id="fig|695563.3.peg.1932"/>
<evidence type="ECO:0000313" key="2">
    <source>
        <dbReference type="Proteomes" id="UP000051529"/>
    </source>
</evidence>
<dbReference type="EMBL" id="JQBQ01000008">
    <property type="protein sequence ID" value="KRN92457.1"/>
    <property type="molecule type" value="Genomic_DNA"/>
</dbReference>
<dbReference type="AlphaFoldDB" id="A0A0R2KS79"/>
<accession>A0A0R2KS79</accession>
<dbReference type="Proteomes" id="UP000051529">
    <property type="component" value="Unassembled WGS sequence"/>
</dbReference>
<evidence type="ECO:0000313" key="1">
    <source>
        <dbReference type="EMBL" id="KRN92457.1"/>
    </source>
</evidence>
<proteinExistence type="predicted"/>
<name>A0A0R2KS79_LACAM</name>
<reference evidence="1 2" key="1">
    <citation type="journal article" date="2015" name="Genome Announc.">
        <title>Expanding the biotechnology potential of lactobacilli through comparative genomics of 213 strains and associated genera.</title>
        <authorList>
            <person name="Sun Z."/>
            <person name="Harris H.M."/>
            <person name="McCann A."/>
            <person name="Guo C."/>
            <person name="Argimon S."/>
            <person name="Zhang W."/>
            <person name="Yang X."/>
            <person name="Jeffery I.B."/>
            <person name="Cooney J.C."/>
            <person name="Kagawa T.F."/>
            <person name="Liu W."/>
            <person name="Song Y."/>
            <person name="Salvetti E."/>
            <person name="Wrobel A."/>
            <person name="Rasinkangas P."/>
            <person name="Parkhill J."/>
            <person name="Rea M.C."/>
            <person name="O'Sullivan O."/>
            <person name="Ritari J."/>
            <person name="Douillard F.P."/>
            <person name="Paul Ross R."/>
            <person name="Yang R."/>
            <person name="Briner A.E."/>
            <person name="Felis G.E."/>
            <person name="de Vos W.M."/>
            <person name="Barrangou R."/>
            <person name="Klaenhammer T.R."/>
            <person name="Caufield P.W."/>
            <person name="Cui Y."/>
            <person name="Zhang H."/>
            <person name="O'Toole P.W."/>
        </authorList>
    </citation>
    <scope>NUCLEOTIDE SEQUENCE [LARGE SCALE GENOMIC DNA]</scope>
    <source>
        <strain evidence="1 2">DSM 16698</strain>
    </source>
</reference>
<dbReference type="RefSeq" id="WP_236702958.1">
    <property type="nucleotide sequence ID" value="NZ_JQBQ01000008.1"/>
</dbReference>
<sequence length="54" mass="6252">MKKEVLSLLAFLGAWTLNFNLKTDKYRNRLFDAYVRDKVDESKLEILAAAEVFG</sequence>